<sequence length="52" mass="5547">MVQAVVPGVGSGAWCWYKLIPMLRSSGYNVTAIDLAASGINPLQISDIQKNI</sequence>
<proteinExistence type="predicted"/>
<dbReference type="Gene3D" id="3.40.50.1820">
    <property type="entry name" value="alpha/beta hydrolase"/>
    <property type="match status" value="1"/>
</dbReference>
<name>B9RZJ0_RICCO</name>
<dbReference type="SUPFAM" id="SSF53474">
    <property type="entry name" value="alpha/beta-Hydrolases"/>
    <property type="match status" value="1"/>
</dbReference>
<evidence type="ECO:0000313" key="1">
    <source>
        <dbReference type="EMBL" id="EEF43370.1"/>
    </source>
</evidence>
<dbReference type="ESTHER" id="ricco-b9rzi8">
    <property type="family name" value="Hydroxynitrile_lyase"/>
</dbReference>
<protein>
    <submittedName>
        <fullName evidence="1">Uncharacterized protein</fullName>
    </submittedName>
</protein>
<dbReference type="AlphaFoldDB" id="B9RZJ0"/>
<dbReference type="InterPro" id="IPR029058">
    <property type="entry name" value="AB_hydrolase_fold"/>
</dbReference>
<dbReference type="PANTHER" id="PTHR10992">
    <property type="entry name" value="METHYLESTERASE FAMILY MEMBER"/>
    <property type="match status" value="1"/>
</dbReference>
<keyword evidence="2" id="KW-1185">Reference proteome</keyword>
<dbReference type="InParanoid" id="B9RZJ0"/>
<gene>
    <name evidence="1" type="ORF">RCOM_0939810</name>
</gene>
<organism evidence="1 2">
    <name type="scientific">Ricinus communis</name>
    <name type="common">Castor bean</name>
    <dbReference type="NCBI Taxonomy" id="3988"/>
    <lineage>
        <taxon>Eukaryota</taxon>
        <taxon>Viridiplantae</taxon>
        <taxon>Streptophyta</taxon>
        <taxon>Embryophyta</taxon>
        <taxon>Tracheophyta</taxon>
        <taxon>Spermatophyta</taxon>
        <taxon>Magnoliopsida</taxon>
        <taxon>eudicotyledons</taxon>
        <taxon>Gunneridae</taxon>
        <taxon>Pentapetalae</taxon>
        <taxon>rosids</taxon>
        <taxon>fabids</taxon>
        <taxon>Malpighiales</taxon>
        <taxon>Euphorbiaceae</taxon>
        <taxon>Acalyphoideae</taxon>
        <taxon>Acalypheae</taxon>
        <taxon>Ricinus</taxon>
    </lineage>
</organism>
<reference evidence="2" key="1">
    <citation type="journal article" date="2010" name="Nat. Biotechnol.">
        <title>Draft genome sequence of the oilseed species Ricinus communis.</title>
        <authorList>
            <person name="Chan A.P."/>
            <person name="Crabtree J."/>
            <person name="Zhao Q."/>
            <person name="Lorenzi H."/>
            <person name="Orvis J."/>
            <person name="Puiu D."/>
            <person name="Melake-Berhan A."/>
            <person name="Jones K.M."/>
            <person name="Redman J."/>
            <person name="Chen G."/>
            <person name="Cahoon E.B."/>
            <person name="Gedil M."/>
            <person name="Stanke M."/>
            <person name="Haas B.J."/>
            <person name="Wortman J.R."/>
            <person name="Fraser-Liggett C.M."/>
            <person name="Ravel J."/>
            <person name="Rabinowicz P.D."/>
        </authorList>
    </citation>
    <scope>NUCLEOTIDE SEQUENCE [LARGE SCALE GENOMIC DNA]</scope>
    <source>
        <strain evidence="2">cv. Hale</strain>
    </source>
</reference>
<dbReference type="InterPro" id="IPR045889">
    <property type="entry name" value="MES/HNL"/>
</dbReference>
<dbReference type="EMBL" id="EQ973834">
    <property type="protein sequence ID" value="EEF43370.1"/>
    <property type="molecule type" value="Genomic_DNA"/>
</dbReference>
<dbReference type="PANTHER" id="PTHR10992:SF1002">
    <property type="entry name" value="SALICYLIC ACID-BINDING PROTEIN 2-LIKE"/>
    <property type="match status" value="1"/>
</dbReference>
<evidence type="ECO:0000313" key="2">
    <source>
        <dbReference type="Proteomes" id="UP000008311"/>
    </source>
</evidence>
<accession>B9RZJ0</accession>
<dbReference type="Proteomes" id="UP000008311">
    <property type="component" value="Unassembled WGS sequence"/>
</dbReference>
<dbReference type="STRING" id="3988.B9RZJ0"/>